<dbReference type="SUPFAM" id="SSF56672">
    <property type="entry name" value="DNA/RNA polymerases"/>
    <property type="match status" value="1"/>
</dbReference>
<protein>
    <recommendedName>
        <fullName evidence="2">Retrotransposon gag domain-containing protein</fullName>
    </recommendedName>
</protein>
<evidence type="ECO:0000313" key="4">
    <source>
        <dbReference type="Proteomes" id="UP001341281"/>
    </source>
</evidence>
<feature type="compositionally biased region" description="Pro residues" evidence="1">
    <location>
        <begin position="139"/>
        <end position="149"/>
    </location>
</feature>
<feature type="compositionally biased region" description="Low complexity" evidence="1">
    <location>
        <begin position="150"/>
        <end position="161"/>
    </location>
</feature>
<keyword evidence="4" id="KW-1185">Reference proteome</keyword>
<dbReference type="PANTHER" id="PTHR37984:SF5">
    <property type="entry name" value="PROTEIN NYNRIN-LIKE"/>
    <property type="match status" value="1"/>
</dbReference>
<dbReference type="EMBL" id="CP144745">
    <property type="protein sequence ID" value="WVZ49309.1"/>
    <property type="molecule type" value="Genomic_DNA"/>
</dbReference>
<accession>A0AAQ3PMW2</accession>
<reference evidence="3 4" key="1">
    <citation type="submission" date="2024-02" db="EMBL/GenBank/DDBJ databases">
        <title>High-quality chromosome-scale genome assembly of Pensacola bahiagrass (Paspalum notatum Flugge var. saurae).</title>
        <authorList>
            <person name="Vega J.M."/>
            <person name="Podio M."/>
            <person name="Orjuela J."/>
            <person name="Siena L.A."/>
            <person name="Pessino S.C."/>
            <person name="Combes M.C."/>
            <person name="Mariac C."/>
            <person name="Albertini E."/>
            <person name="Pupilli F."/>
            <person name="Ortiz J.P.A."/>
            <person name="Leblanc O."/>
        </authorList>
    </citation>
    <scope>NUCLEOTIDE SEQUENCE [LARGE SCALE GENOMIC DNA]</scope>
    <source>
        <strain evidence="3">R1</strain>
        <tissue evidence="3">Leaf</tissue>
    </source>
</reference>
<feature type="compositionally biased region" description="Low complexity" evidence="1">
    <location>
        <begin position="170"/>
        <end position="182"/>
    </location>
</feature>
<proteinExistence type="predicted"/>
<name>A0AAQ3PMW2_PASNO</name>
<evidence type="ECO:0000313" key="3">
    <source>
        <dbReference type="EMBL" id="WVZ49309.1"/>
    </source>
</evidence>
<dbReference type="Proteomes" id="UP001341281">
    <property type="component" value="Chromosome 01"/>
</dbReference>
<dbReference type="Pfam" id="PF03732">
    <property type="entry name" value="Retrotrans_gag"/>
    <property type="match status" value="1"/>
</dbReference>
<feature type="region of interest" description="Disordered" evidence="1">
    <location>
        <begin position="134"/>
        <end position="182"/>
    </location>
</feature>
<dbReference type="Gene3D" id="3.10.10.10">
    <property type="entry name" value="HIV Type 1 Reverse Transcriptase, subunit A, domain 1"/>
    <property type="match status" value="1"/>
</dbReference>
<evidence type="ECO:0000256" key="1">
    <source>
        <dbReference type="SAM" id="MobiDB-lite"/>
    </source>
</evidence>
<evidence type="ECO:0000259" key="2">
    <source>
        <dbReference type="Pfam" id="PF03732"/>
    </source>
</evidence>
<organism evidence="3 4">
    <name type="scientific">Paspalum notatum var. saurae</name>
    <dbReference type="NCBI Taxonomy" id="547442"/>
    <lineage>
        <taxon>Eukaryota</taxon>
        <taxon>Viridiplantae</taxon>
        <taxon>Streptophyta</taxon>
        <taxon>Embryophyta</taxon>
        <taxon>Tracheophyta</taxon>
        <taxon>Spermatophyta</taxon>
        <taxon>Magnoliopsida</taxon>
        <taxon>Liliopsida</taxon>
        <taxon>Poales</taxon>
        <taxon>Poaceae</taxon>
        <taxon>PACMAD clade</taxon>
        <taxon>Panicoideae</taxon>
        <taxon>Andropogonodae</taxon>
        <taxon>Paspaleae</taxon>
        <taxon>Paspalinae</taxon>
        <taxon>Paspalum</taxon>
    </lineage>
</organism>
<dbReference type="InterPro" id="IPR005162">
    <property type="entry name" value="Retrotrans_gag_dom"/>
</dbReference>
<dbReference type="PANTHER" id="PTHR37984">
    <property type="entry name" value="PROTEIN CBG26694"/>
    <property type="match status" value="1"/>
</dbReference>
<gene>
    <name evidence="3" type="ORF">U9M48_000678</name>
</gene>
<dbReference type="InterPro" id="IPR043128">
    <property type="entry name" value="Rev_trsase/Diguanyl_cyclase"/>
</dbReference>
<sequence length="401" mass="44604">MASDRTWLASYHLTGVAQSWYYTLEQDEGMPSWERFRELCSLRFKPTVRDTCLSELARLPFTSTVQDYTERLSSVLCHSRNLLAPQKAELFVGGLPDDIRIDVELWEPRDLQTAMYLAQAIETHVKCSDPGALYLRRQPPSPTPGPGGAPRPLLGTPAPAAVQSAHQQTRAGRPAGAGAPARTFRQLSPAKQLERGPTTTASTCFRGLLQSRYGHTCKADKSWRFCIDYRALNTKTSKDKFPIPVVDKFPIPVVDKFPIPVVDELLNELHDARFFTKLDLRSGYHQVRSCLCFLMTSSSTAPHGPSICSIVLHALRSHRLHLKRSKCSFGATSVTYLGQISADGVAMDADKVAAVASWPAPRSARSLRGFLGLAGYYRKFIRHFGVITAPLTRLLWRDAFS</sequence>
<feature type="domain" description="Retrotransposon gag" evidence="2">
    <location>
        <begin position="8"/>
        <end position="95"/>
    </location>
</feature>
<dbReference type="InterPro" id="IPR043502">
    <property type="entry name" value="DNA/RNA_pol_sf"/>
</dbReference>
<dbReference type="AlphaFoldDB" id="A0AAQ3PMW2"/>
<dbReference type="Gene3D" id="3.30.70.270">
    <property type="match status" value="3"/>
</dbReference>
<dbReference type="InterPro" id="IPR050951">
    <property type="entry name" value="Retrovirus_Pol_polyprotein"/>
</dbReference>